<organism evidence="3 4">
    <name type="scientific">Streptomyces ramulosus</name>
    <dbReference type="NCBI Taxonomy" id="47762"/>
    <lineage>
        <taxon>Bacteria</taxon>
        <taxon>Bacillati</taxon>
        <taxon>Actinomycetota</taxon>
        <taxon>Actinomycetes</taxon>
        <taxon>Kitasatosporales</taxon>
        <taxon>Streptomycetaceae</taxon>
        <taxon>Streptomyces</taxon>
    </lineage>
</organism>
<dbReference type="EMBL" id="JBHSPW010000009">
    <property type="protein sequence ID" value="MFC5894990.1"/>
    <property type="molecule type" value="Genomic_DNA"/>
</dbReference>
<dbReference type="RefSeq" id="WP_345077353.1">
    <property type="nucleotide sequence ID" value="NZ_BAAAWG010000002.1"/>
</dbReference>
<dbReference type="CDD" id="cd04301">
    <property type="entry name" value="NAT_SF"/>
    <property type="match status" value="1"/>
</dbReference>
<proteinExistence type="predicted"/>
<keyword evidence="3" id="KW-0012">Acyltransferase</keyword>
<evidence type="ECO:0000313" key="4">
    <source>
        <dbReference type="Proteomes" id="UP001596241"/>
    </source>
</evidence>
<evidence type="ECO:0000256" key="1">
    <source>
        <dbReference type="SAM" id="MobiDB-lite"/>
    </source>
</evidence>
<evidence type="ECO:0000313" key="3">
    <source>
        <dbReference type="EMBL" id="MFC5894990.1"/>
    </source>
</evidence>
<dbReference type="Pfam" id="PF00583">
    <property type="entry name" value="Acetyltransf_1"/>
    <property type="match status" value="1"/>
</dbReference>
<feature type="region of interest" description="Disordered" evidence="1">
    <location>
        <begin position="146"/>
        <end position="177"/>
    </location>
</feature>
<keyword evidence="4" id="KW-1185">Reference proteome</keyword>
<accession>A0ABW1FL63</accession>
<feature type="domain" description="N-acetyltransferase" evidence="2">
    <location>
        <begin position="179"/>
        <end position="331"/>
    </location>
</feature>
<comment type="caution">
    <text evidence="3">The sequence shown here is derived from an EMBL/GenBank/DDBJ whole genome shotgun (WGS) entry which is preliminary data.</text>
</comment>
<keyword evidence="3" id="KW-0808">Transferase</keyword>
<evidence type="ECO:0000259" key="2">
    <source>
        <dbReference type="PROSITE" id="PS51186"/>
    </source>
</evidence>
<dbReference type="PROSITE" id="PS51186">
    <property type="entry name" value="GNAT"/>
    <property type="match status" value="1"/>
</dbReference>
<dbReference type="InterPro" id="IPR016181">
    <property type="entry name" value="Acyl_CoA_acyltransferase"/>
</dbReference>
<dbReference type="GO" id="GO:0016746">
    <property type="term" value="F:acyltransferase activity"/>
    <property type="evidence" value="ECO:0007669"/>
    <property type="project" value="UniProtKB-KW"/>
</dbReference>
<feature type="compositionally biased region" description="Polar residues" evidence="1">
    <location>
        <begin position="159"/>
        <end position="177"/>
    </location>
</feature>
<sequence>MTEFLVLDGTQNERAAWQRDFERRLRDVYLAAGLGAEAAEIRVGKVCEREKAAEWTVAEITHGGARIGYVAVGVTADHGISAGRIGDLWVDAAHAGQGHEQAARAWAEAWCAERGARRINVRVAGPDGGLFAGYPVEGEVRMRVFDGAPPSSDHATDRATGQATDRATGQAMGQTASRITARPMTADEFPGWLAAEKDAYVFGIVRAGALSQEEALRKSDKDFAELLPQDLSTPGHALLVLEAAGAPVGAAWLHHGHLPGVTYGFSLNVDAEHRGKGYGHGAMVVGEQATRAAGDTALMFTVWGGNEVAMKLYDSAGYRVLESSRSLPVSS</sequence>
<gene>
    <name evidence="3" type="ORF">ACFP3M_19510</name>
</gene>
<name>A0ABW1FL63_9ACTN</name>
<dbReference type="SUPFAM" id="SSF55729">
    <property type="entry name" value="Acyl-CoA N-acyltransferases (Nat)"/>
    <property type="match status" value="2"/>
</dbReference>
<protein>
    <submittedName>
        <fullName evidence="3">GNAT family N-acetyltransferase</fullName>
        <ecNumber evidence="3">2.3.1.-</ecNumber>
    </submittedName>
</protein>
<dbReference type="Gene3D" id="3.40.630.30">
    <property type="match status" value="2"/>
</dbReference>
<dbReference type="EC" id="2.3.1.-" evidence="3"/>
<dbReference type="Proteomes" id="UP001596241">
    <property type="component" value="Unassembled WGS sequence"/>
</dbReference>
<dbReference type="InterPro" id="IPR000182">
    <property type="entry name" value="GNAT_dom"/>
</dbReference>
<reference evidence="4" key="1">
    <citation type="journal article" date="2019" name="Int. J. Syst. Evol. Microbiol.">
        <title>The Global Catalogue of Microorganisms (GCM) 10K type strain sequencing project: providing services to taxonomists for standard genome sequencing and annotation.</title>
        <authorList>
            <consortium name="The Broad Institute Genomics Platform"/>
            <consortium name="The Broad Institute Genome Sequencing Center for Infectious Disease"/>
            <person name="Wu L."/>
            <person name="Ma J."/>
        </authorList>
    </citation>
    <scope>NUCLEOTIDE SEQUENCE [LARGE SCALE GENOMIC DNA]</scope>
    <source>
        <strain evidence="4">CGMCC 1.15809</strain>
    </source>
</reference>